<protein>
    <submittedName>
        <fullName evidence="2">Uncharacterized protein</fullName>
    </submittedName>
</protein>
<proteinExistence type="predicted"/>
<evidence type="ECO:0000256" key="1">
    <source>
        <dbReference type="SAM" id="MobiDB-lite"/>
    </source>
</evidence>
<reference evidence="2" key="1">
    <citation type="submission" date="2020-08" db="EMBL/GenBank/DDBJ databases">
        <title>Multicomponent nature underlies the extraordinary mechanical properties of spider dragline silk.</title>
        <authorList>
            <person name="Kono N."/>
            <person name="Nakamura H."/>
            <person name="Mori M."/>
            <person name="Yoshida Y."/>
            <person name="Ohtoshi R."/>
            <person name="Malay A.D."/>
            <person name="Moran D.A.P."/>
            <person name="Tomita M."/>
            <person name="Numata K."/>
            <person name="Arakawa K."/>
        </authorList>
    </citation>
    <scope>NUCLEOTIDE SEQUENCE</scope>
</reference>
<name>A0A8X6P095_NEPPI</name>
<dbReference type="Proteomes" id="UP000887013">
    <property type="component" value="Unassembled WGS sequence"/>
</dbReference>
<gene>
    <name evidence="2" type="ORF">NPIL_463881</name>
</gene>
<dbReference type="AlphaFoldDB" id="A0A8X6P095"/>
<feature type="compositionally biased region" description="Basic and acidic residues" evidence="1">
    <location>
        <begin position="13"/>
        <end position="26"/>
    </location>
</feature>
<feature type="region of interest" description="Disordered" evidence="1">
    <location>
        <begin position="1"/>
        <end position="39"/>
    </location>
</feature>
<comment type="caution">
    <text evidence="2">The sequence shown here is derived from an EMBL/GenBank/DDBJ whole genome shotgun (WGS) entry which is preliminary data.</text>
</comment>
<evidence type="ECO:0000313" key="3">
    <source>
        <dbReference type="Proteomes" id="UP000887013"/>
    </source>
</evidence>
<keyword evidence="3" id="KW-1185">Reference proteome</keyword>
<organism evidence="2 3">
    <name type="scientific">Nephila pilipes</name>
    <name type="common">Giant wood spider</name>
    <name type="synonym">Nephila maculata</name>
    <dbReference type="NCBI Taxonomy" id="299642"/>
    <lineage>
        <taxon>Eukaryota</taxon>
        <taxon>Metazoa</taxon>
        <taxon>Ecdysozoa</taxon>
        <taxon>Arthropoda</taxon>
        <taxon>Chelicerata</taxon>
        <taxon>Arachnida</taxon>
        <taxon>Araneae</taxon>
        <taxon>Araneomorphae</taxon>
        <taxon>Entelegynae</taxon>
        <taxon>Araneoidea</taxon>
        <taxon>Nephilidae</taxon>
        <taxon>Nephila</taxon>
    </lineage>
</organism>
<sequence>FSVSRGLSEPPEAEEKHNENSEKCDESNNISFLDRGDIGGSLTESERKIIL</sequence>
<feature type="non-terminal residue" evidence="2">
    <location>
        <position position="1"/>
    </location>
</feature>
<dbReference type="EMBL" id="BMAW01109806">
    <property type="protein sequence ID" value="GFT40221.1"/>
    <property type="molecule type" value="Genomic_DNA"/>
</dbReference>
<accession>A0A8X6P095</accession>
<evidence type="ECO:0000313" key="2">
    <source>
        <dbReference type="EMBL" id="GFT40221.1"/>
    </source>
</evidence>